<name>Q7RTD8_PLAYO</name>
<accession>Q7RTD8</accession>
<feature type="transmembrane region" description="Helical" evidence="1">
    <location>
        <begin position="12"/>
        <end position="29"/>
    </location>
</feature>
<evidence type="ECO:0000256" key="1">
    <source>
        <dbReference type="SAM" id="Phobius"/>
    </source>
</evidence>
<sequence>MNIQNEFYYNSYPTSYIILLYCSIIKIQFKLKQI</sequence>
<dbReference type="EMBL" id="AABL01000013">
    <property type="protein sequence ID" value="EAA16137.1"/>
    <property type="molecule type" value="Genomic_DNA"/>
</dbReference>
<dbReference type="Proteomes" id="UP000008553">
    <property type="component" value="Unassembled WGS sequence"/>
</dbReference>
<dbReference type="AlphaFoldDB" id="Q7RTD8"/>
<keyword evidence="1" id="KW-1133">Transmembrane helix</keyword>
<proteinExistence type="predicted"/>
<dbReference type="InParanoid" id="Q7RTD8"/>
<organism evidence="2 3">
    <name type="scientific">Plasmodium yoelii yoelii</name>
    <dbReference type="NCBI Taxonomy" id="73239"/>
    <lineage>
        <taxon>Eukaryota</taxon>
        <taxon>Sar</taxon>
        <taxon>Alveolata</taxon>
        <taxon>Apicomplexa</taxon>
        <taxon>Aconoidasida</taxon>
        <taxon>Haemosporida</taxon>
        <taxon>Plasmodiidae</taxon>
        <taxon>Plasmodium</taxon>
        <taxon>Plasmodium (Vinckeia)</taxon>
    </lineage>
</organism>
<evidence type="ECO:0000313" key="2">
    <source>
        <dbReference type="EMBL" id="EAA16137.1"/>
    </source>
</evidence>
<keyword evidence="3" id="KW-1185">Reference proteome</keyword>
<reference evidence="2 3" key="1">
    <citation type="journal article" date="2002" name="Nature">
        <title>Genome sequence and comparative analysis of the model rodent malaria parasite Plasmodium yoelii yoelii.</title>
        <authorList>
            <person name="Carlton J.M."/>
            <person name="Angiuoli S.V."/>
            <person name="Suh B.B."/>
            <person name="Kooij T.W."/>
            <person name="Pertea M."/>
            <person name="Silva J.C."/>
            <person name="Ermolaeva M.D."/>
            <person name="Allen J.E."/>
            <person name="Selengut J.D."/>
            <person name="Koo H.L."/>
            <person name="Peterson J.D."/>
            <person name="Pop M."/>
            <person name="Kosack D.S."/>
            <person name="Shumway M.F."/>
            <person name="Bidwell S.L."/>
            <person name="Shallom S.J."/>
            <person name="van Aken S.E."/>
            <person name="Riedmuller S.B."/>
            <person name="Feldblyum T.V."/>
            <person name="Cho J.K."/>
            <person name="Quackenbush J."/>
            <person name="Sedegah M."/>
            <person name="Shoaibi A."/>
            <person name="Cummings L.M."/>
            <person name="Florens L."/>
            <person name="Yates J.R."/>
            <person name="Raine J.D."/>
            <person name="Sinden R.E."/>
            <person name="Harris M.A."/>
            <person name="Cunningham D.A."/>
            <person name="Preiser P.R."/>
            <person name="Bergman L.W."/>
            <person name="Vaidya A.B."/>
            <person name="van Lin L.H."/>
            <person name="Janse C.J."/>
            <person name="Waters A.P."/>
            <person name="Smith H.O."/>
            <person name="White O.R."/>
            <person name="Salzberg S.L."/>
            <person name="Venter J.C."/>
            <person name="Fraser C.M."/>
            <person name="Hoffman S.L."/>
            <person name="Gardner M.J."/>
            <person name="Carucci D.J."/>
        </authorList>
    </citation>
    <scope>NUCLEOTIDE SEQUENCE [LARGE SCALE GENOMIC DNA]</scope>
    <source>
        <strain evidence="2 3">17XNL</strain>
    </source>
</reference>
<protein>
    <submittedName>
        <fullName evidence="2">Uncharacterized protein</fullName>
    </submittedName>
</protein>
<keyword evidence="1" id="KW-0472">Membrane</keyword>
<keyword evidence="1" id="KW-0812">Transmembrane</keyword>
<gene>
    <name evidence="2" type="ORF">PY00056</name>
</gene>
<dbReference type="PaxDb" id="73239-Q7RTD8"/>
<comment type="caution">
    <text evidence="2">The sequence shown here is derived from an EMBL/GenBank/DDBJ whole genome shotgun (WGS) entry which is preliminary data.</text>
</comment>
<evidence type="ECO:0000313" key="3">
    <source>
        <dbReference type="Proteomes" id="UP000008553"/>
    </source>
</evidence>